<organism evidence="2 3">
    <name type="scientific">Chlorovirus heliozoae</name>
    <dbReference type="NCBI Taxonomy" id="322019"/>
    <lineage>
        <taxon>Viruses</taxon>
        <taxon>Varidnaviria</taxon>
        <taxon>Bamfordvirae</taxon>
        <taxon>Nucleocytoviricota</taxon>
        <taxon>Megaviricetes</taxon>
        <taxon>Algavirales</taxon>
        <taxon>Phycodnaviridae</taxon>
        <taxon>Chlorovirus</taxon>
    </lineage>
</organism>
<reference evidence="2 3" key="1">
    <citation type="submission" date="2006-09" db="EMBL/GenBank/DDBJ databases">
        <title>Sequence and annotation of the 288-kb ATCV-1 virus that infects an endosymbiotic Chlorella strain of the heliozoon Acanthocystis turfacea.</title>
        <authorList>
            <person name="Fitzgerald L.A."/>
            <person name="Graves M.V."/>
            <person name="Li X."/>
            <person name="Pfitzner A.J.P."/>
            <person name="Hartigan J."/>
            <person name="Van Etten J.L."/>
        </authorList>
    </citation>
    <scope>NUCLEOTIDE SEQUENCE [LARGE SCALE GENOMIC DNA]</scope>
    <source>
        <strain evidence="2 3">ATCV-1</strain>
    </source>
</reference>
<gene>
    <name evidence="2" type="primary">z842R</name>
    <name evidence="2" type="ORF">ATCV1_z842R</name>
</gene>
<evidence type="ECO:0000313" key="2">
    <source>
        <dbReference type="EMBL" id="ABT16976.1"/>
    </source>
</evidence>
<dbReference type="Proteomes" id="UP000202420">
    <property type="component" value="Segment"/>
</dbReference>
<feature type="region of interest" description="Disordered" evidence="1">
    <location>
        <begin position="131"/>
        <end position="168"/>
    </location>
</feature>
<name>A7KAA2_9PHYC</name>
<keyword evidence="3" id="KW-1185">Reference proteome</keyword>
<evidence type="ECO:0000313" key="3">
    <source>
        <dbReference type="Proteomes" id="UP000202420"/>
    </source>
</evidence>
<protein>
    <submittedName>
        <fullName evidence="2">Uncharacterized protein z842R</fullName>
    </submittedName>
</protein>
<evidence type="ECO:0000256" key="1">
    <source>
        <dbReference type="SAM" id="MobiDB-lite"/>
    </source>
</evidence>
<dbReference type="GeneID" id="5470270"/>
<proteinExistence type="predicted"/>
<dbReference type="KEGG" id="vg:5470270"/>
<dbReference type="EMBL" id="EF101928">
    <property type="protein sequence ID" value="ABT16976.1"/>
    <property type="molecule type" value="Genomic_DNA"/>
</dbReference>
<dbReference type="RefSeq" id="YP_001427323.1">
    <property type="nucleotide sequence ID" value="NC_008724.1"/>
</dbReference>
<feature type="compositionally biased region" description="Polar residues" evidence="1">
    <location>
        <begin position="159"/>
        <end position="168"/>
    </location>
</feature>
<sequence>MISAQGLVPNSNELSLPCFLAIFFIASRLTIPRSPACELYRLNHSVMNFPTVGFVLYTAELLARALCGAVSHHGPLFALRMRSSSRSLRLIIADLRTPPDTTISPILHIISWHSRVVSFLPAAPLNVLTTNQKSSTSGLGPDARPPNVFSLAPGGRIPDTSQVGTSPA</sequence>
<accession>A7KAA2</accession>